<dbReference type="InterPro" id="IPR003226">
    <property type="entry name" value="MYG1_exonuclease"/>
</dbReference>
<keyword evidence="2" id="KW-0378">Hydrolase</keyword>
<dbReference type="Proteomes" id="UP000265618">
    <property type="component" value="Unassembled WGS sequence"/>
</dbReference>
<comment type="caution">
    <text evidence="2">The sequence shown here is derived from an EMBL/GenBank/DDBJ whole genome shotgun (WGS) entry which is preliminary data.</text>
</comment>
<dbReference type="GO" id="GO:0016787">
    <property type="term" value="F:hydrolase activity"/>
    <property type="evidence" value="ECO:0007669"/>
    <property type="project" value="UniProtKB-KW"/>
</dbReference>
<name>A0A9K3CPB8_9EUKA</name>
<evidence type="ECO:0000256" key="1">
    <source>
        <dbReference type="ARBA" id="ARBA00010105"/>
    </source>
</evidence>
<comment type="similarity">
    <text evidence="1">Belongs to the MYG1 family.</text>
</comment>
<dbReference type="PANTHER" id="PTHR11215:SF1">
    <property type="entry name" value="MYG1 EXONUCLEASE"/>
    <property type="match status" value="1"/>
</dbReference>
<organism evidence="2 3">
    <name type="scientific">Kipferlia bialata</name>
    <dbReference type="NCBI Taxonomy" id="797122"/>
    <lineage>
        <taxon>Eukaryota</taxon>
        <taxon>Metamonada</taxon>
        <taxon>Carpediemonas-like organisms</taxon>
        <taxon>Kipferlia</taxon>
    </lineage>
</organism>
<accession>A0A9K3CPB8</accession>
<keyword evidence="3" id="KW-1185">Reference proteome</keyword>
<evidence type="ECO:0000313" key="2">
    <source>
        <dbReference type="EMBL" id="GIQ79867.1"/>
    </source>
</evidence>
<dbReference type="AlphaFoldDB" id="A0A9K3CPB8"/>
<dbReference type="EMBL" id="BDIP01000068">
    <property type="protein sequence ID" value="GIQ79867.1"/>
    <property type="molecule type" value="Genomic_DNA"/>
</dbReference>
<dbReference type="Pfam" id="PF03690">
    <property type="entry name" value="MYG1_exonuc"/>
    <property type="match status" value="1"/>
</dbReference>
<proteinExistence type="inferred from homology"/>
<dbReference type="GO" id="GO:0005737">
    <property type="term" value="C:cytoplasm"/>
    <property type="evidence" value="ECO:0007669"/>
    <property type="project" value="TreeGrafter"/>
</dbReference>
<reference evidence="2 3" key="1">
    <citation type="journal article" date="2018" name="PLoS ONE">
        <title>The draft genome of Kipferlia bialata reveals reductive genome evolution in fornicate parasites.</title>
        <authorList>
            <person name="Tanifuji G."/>
            <person name="Takabayashi S."/>
            <person name="Kume K."/>
            <person name="Takagi M."/>
            <person name="Nakayama T."/>
            <person name="Kamikawa R."/>
            <person name="Inagaki Y."/>
            <person name="Hashimoto T."/>
        </authorList>
    </citation>
    <scope>NUCLEOTIDE SEQUENCE [LARGE SCALE GENOMIC DNA]</scope>
    <source>
        <strain evidence="2">NY0173</strain>
    </source>
</reference>
<dbReference type="GO" id="GO:0005634">
    <property type="term" value="C:nucleus"/>
    <property type="evidence" value="ECO:0007669"/>
    <property type="project" value="TreeGrafter"/>
</dbReference>
<dbReference type="OrthoDB" id="10265310at2759"/>
<dbReference type="PANTHER" id="PTHR11215">
    <property type="entry name" value="METAL DEPENDENT HYDROLASE - RELATED"/>
    <property type="match status" value="1"/>
</dbReference>
<evidence type="ECO:0000313" key="3">
    <source>
        <dbReference type="Proteomes" id="UP000265618"/>
    </source>
</evidence>
<gene>
    <name evidence="2" type="ORF">KIPB_000570</name>
</gene>
<sequence length="263" mass="29282">MKTCNETMPGYDIKLSAGMVYKHYGHQIIDILCAYMDTPVTLTETQREWVYQTVYKGYVMACDGQDTGEAKVVNADGTEDGLTVRYSDSTGMGSTIANLRPQWNESFSFDSRFPEAMATAGAHFKAHVTRVVKHRLPAYDIVKTAMDNRRTTLPWGEGRVLVIDTGVPADRMVYEMEEEKGLVLYIVMPRSDGTWGVKAVNREGSMALRKPLPSAWGGLRHQDLDKATGLTGCVFVHKALFTGAASDRQTALDMARMAYENME</sequence>
<protein>
    <submittedName>
        <fullName evidence="2">Metal-dependent protein hydrolase</fullName>
    </submittedName>
</protein>